<gene>
    <name evidence="6" type="ORF">AWB76_07630</name>
</gene>
<keyword evidence="3" id="KW-0238">DNA-binding</keyword>
<dbReference type="SUPFAM" id="SSF53850">
    <property type="entry name" value="Periplasmic binding protein-like II"/>
    <property type="match status" value="1"/>
</dbReference>
<dbReference type="Proteomes" id="UP000054624">
    <property type="component" value="Unassembled WGS sequence"/>
</dbReference>
<dbReference type="PANTHER" id="PTHR30118">
    <property type="entry name" value="HTH-TYPE TRANSCRIPTIONAL REGULATOR LEUO-RELATED"/>
    <property type="match status" value="1"/>
</dbReference>
<dbReference type="InterPro" id="IPR036390">
    <property type="entry name" value="WH_DNA-bd_sf"/>
</dbReference>
<dbReference type="GO" id="GO:0003677">
    <property type="term" value="F:DNA binding"/>
    <property type="evidence" value="ECO:0007669"/>
    <property type="project" value="UniProtKB-KW"/>
</dbReference>
<keyword evidence="2" id="KW-0805">Transcription regulation</keyword>
<comment type="similarity">
    <text evidence="1">Belongs to the LysR transcriptional regulatory family.</text>
</comment>
<dbReference type="Pfam" id="PF00126">
    <property type="entry name" value="HTH_1"/>
    <property type="match status" value="1"/>
</dbReference>
<reference evidence="7" key="1">
    <citation type="submission" date="2016-01" db="EMBL/GenBank/DDBJ databases">
        <authorList>
            <person name="Peeters Charlotte."/>
        </authorList>
    </citation>
    <scope>NUCLEOTIDE SEQUENCE [LARGE SCALE GENOMIC DNA]</scope>
</reference>
<evidence type="ECO:0000256" key="2">
    <source>
        <dbReference type="ARBA" id="ARBA00023015"/>
    </source>
</evidence>
<dbReference type="RefSeq" id="WP_061165125.1">
    <property type="nucleotide sequence ID" value="NZ_FCOI02000060.1"/>
</dbReference>
<evidence type="ECO:0000256" key="4">
    <source>
        <dbReference type="ARBA" id="ARBA00023163"/>
    </source>
</evidence>
<evidence type="ECO:0000256" key="1">
    <source>
        <dbReference type="ARBA" id="ARBA00009437"/>
    </source>
</evidence>
<dbReference type="InterPro" id="IPR050389">
    <property type="entry name" value="LysR-type_TF"/>
</dbReference>
<dbReference type="Gene3D" id="1.10.10.10">
    <property type="entry name" value="Winged helix-like DNA-binding domain superfamily/Winged helix DNA-binding domain"/>
    <property type="match status" value="1"/>
</dbReference>
<sequence>MDINRLDLNLLKIFDSVYRLRNLSEVAREVHLSQPAVSHALGRLREAIGDRLFIRTSTGLEPTARCERLAEPIRTALATIQDSLLDSIEFQPDECAREFRLLLSDVGEILFIPRLLSRLNEIAPKVKLAIFQAPRASYEQMLVGREVDLVVGHLNMTRQTIRHTDVFRDQCVVVTRKRDNAAGDKTLTLEDFQSGSHVAIRQLDDPVESAFEDLNIRRTVVMRMPNYFALPSVIAQSDLLATVPSRVAGHFQRSMSLDVYDVPFPCPFFDVRMYWHTRFDSDPAHAWLRETFLSLFKSYEQSVAVLTEH</sequence>
<evidence type="ECO:0000313" key="7">
    <source>
        <dbReference type="Proteomes" id="UP000054624"/>
    </source>
</evidence>
<accession>A0A158DWP8</accession>
<keyword evidence="4" id="KW-0804">Transcription</keyword>
<feature type="domain" description="HTH lysR-type" evidence="5">
    <location>
        <begin position="6"/>
        <end position="63"/>
    </location>
</feature>
<dbReference type="InterPro" id="IPR005119">
    <property type="entry name" value="LysR_subst-bd"/>
</dbReference>
<dbReference type="SUPFAM" id="SSF46785">
    <property type="entry name" value="Winged helix' DNA-binding domain"/>
    <property type="match status" value="1"/>
</dbReference>
<dbReference type="InterPro" id="IPR037402">
    <property type="entry name" value="YidZ_PBP2"/>
</dbReference>
<protein>
    <submittedName>
        <fullName evidence="6">LysR substrate binding domain protein</fullName>
    </submittedName>
</protein>
<dbReference type="Gene3D" id="3.40.190.10">
    <property type="entry name" value="Periplasmic binding protein-like II"/>
    <property type="match status" value="2"/>
</dbReference>
<dbReference type="OrthoDB" id="5495633at2"/>
<dbReference type="InterPro" id="IPR036388">
    <property type="entry name" value="WH-like_DNA-bd_sf"/>
</dbReference>
<dbReference type="PRINTS" id="PR00039">
    <property type="entry name" value="HTHLYSR"/>
</dbReference>
<proteinExistence type="inferred from homology"/>
<dbReference type="EMBL" id="FCOI02000060">
    <property type="protein sequence ID" value="SAK99008.1"/>
    <property type="molecule type" value="Genomic_DNA"/>
</dbReference>
<keyword evidence="7" id="KW-1185">Reference proteome</keyword>
<evidence type="ECO:0000313" key="6">
    <source>
        <dbReference type="EMBL" id="SAK99008.1"/>
    </source>
</evidence>
<evidence type="ECO:0000256" key="3">
    <source>
        <dbReference type="ARBA" id="ARBA00023125"/>
    </source>
</evidence>
<dbReference type="PANTHER" id="PTHR30118:SF15">
    <property type="entry name" value="TRANSCRIPTIONAL REGULATORY PROTEIN"/>
    <property type="match status" value="1"/>
</dbReference>
<dbReference type="Pfam" id="PF03466">
    <property type="entry name" value="LysR_substrate"/>
    <property type="match status" value="1"/>
</dbReference>
<evidence type="ECO:0000259" key="5">
    <source>
        <dbReference type="PROSITE" id="PS50931"/>
    </source>
</evidence>
<dbReference type="InterPro" id="IPR000847">
    <property type="entry name" value="LysR_HTH_N"/>
</dbReference>
<name>A0A158DWP8_9BURK</name>
<dbReference type="PROSITE" id="PS50931">
    <property type="entry name" value="HTH_LYSR"/>
    <property type="match status" value="1"/>
</dbReference>
<dbReference type="AlphaFoldDB" id="A0A158DWP8"/>
<dbReference type="CDD" id="cd08417">
    <property type="entry name" value="PBP2_Nitroaromatics_like"/>
    <property type="match status" value="1"/>
</dbReference>
<organism evidence="6 7">
    <name type="scientific">Caballeronia temeraria</name>
    <dbReference type="NCBI Taxonomy" id="1777137"/>
    <lineage>
        <taxon>Bacteria</taxon>
        <taxon>Pseudomonadati</taxon>
        <taxon>Pseudomonadota</taxon>
        <taxon>Betaproteobacteria</taxon>
        <taxon>Burkholderiales</taxon>
        <taxon>Burkholderiaceae</taxon>
        <taxon>Caballeronia</taxon>
    </lineage>
</organism>
<dbReference type="GO" id="GO:0003700">
    <property type="term" value="F:DNA-binding transcription factor activity"/>
    <property type="evidence" value="ECO:0007669"/>
    <property type="project" value="InterPro"/>
</dbReference>